<dbReference type="InParanoid" id="Q7RPM9"/>
<evidence type="ECO:0000313" key="2">
    <source>
        <dbReference type="Proteomes" id="UP000008553"/>
    </source>
</evidence>
<comment type="caution">
    <text evidence="1">The sequence shown here is derived from an EMBL/GenBank/DDBJ whole genome shotgun (WGS) entry which is preliminary data.</text>
</comment>
<gene>
    <name evidence="1" type="ORF">PY01429</name>
</gene>
<evidence type="ECO:0000313" key="1">
    <source>
        <dbReference type="EMBL" id="EAA20760.1"/>
    </source>
</evidence>
<dbReference type="PaxDb" id="73239-Q7RPM9"/>
<dbReference type="EMBL" id="AABL01000377">
    <property type="protein sequence ID" value="EAA20760.1"/>
    <property type="molecule type" value="Genomic_DNA"/>
</dbReference>
<accession>Q7RPM9</accession>
<sequence length="22" mass="2574">LLMENIIFTHMGGMPHYSQQIL</sequence>
<organism evidence="1 2">
    <name type="scientific">Plasmodium yoelii yoelii</name>
    <dbReference type="NCBI Taxonomy" id="73239"/>
    <lineage>
        <taxon>Eukaryota</taxon>
        <taxon>Sar</taxon>
        <taxon>Alveolata</taxon>
        <taxon>Apicomplexa</taxon>
        <taxon>Aconoidasida</taxon>
        <taxon>Haemosporida</taxon>
        <taxon>Plasmodiidae</taxon>
        <taxon>Plasmodium</taxon>
        <taxon>Plasmodium (Vinckeia)</taxon>
    </lineage>
</organism>
<dbReference type="Proteomes" id="UP000008553">
    <property type="component" value="Unassembled WGS sequence"/>
</dbReference>
<protein>
    <submittedName>
        <fullName evidence="1">Uncharacterized protein</fullName>
    </submittedName>
</protein>
<name>Q7RPM9_PLAYO</name>
<dbReference type="AlphaFoldDB" id="Q7RPM9"/>
<keyword evidence="2" id="KW-1185">Reference proteome</keyword>
<feature type="non-terminal residue" evidence="1">
    <location>
        <position position="1"/>
    </location>
</feature>
<proteinExistence type="predicted"/>
<reference evidence="1 2" key="1">
    <citation type="journal article" date="2002" name="Nature">
        <title>Genome sequence and comparative analysis of the model rodent malaria parasite Plasmodium yoelii yoelii.</title>
        <authorList>
            <person name="Carlton J.M."/>
            <person name="Angiuoli S.V."/>
            <person name="Suh B.B."/>
            <person name="Kooij T.W."/>
            <person name="Pertea M."/>
            <person name="Silva J.C."/>
            <person name="Ermolaeva M.D."/>
            <person name="Allen J.E."/>
            <person name="Selengut J.D."/>
            <person name="Koo H.L."/>
            <person name="Peterson J.D."/>
            <person name="Pop M."/>
            <person name="Kosack D.S."/>
            <person name="Shumway M.F."/>
            <person name="Bidwell S.L."/>
            <person name="Shallom S.J."/>
            <person name="van Aken S.E."/>
            <person name="Riedmuller S.B."/>
            <person name="Feldblyum T.V."/>
            <person name="Cho J.K."/>
            <person name="Quackenbush J."/>
            <person name="Sedegah M."/>
            <person name="Shoaibi A."/>
            <person name="Cummings L.M."/>
            <person name="Florens L."/>
            <person name="Yates J.R."/>
            <person name="Raine J.D."/>
            <person name="Sinden R.E."/>
            <person name="Harris M.A."/>
            <person name="Cunningham D.A."/>
            <person name="Preiser P.R."/>
            <person name="Bergman L.W."/>
            <person name="Vaidya A.B."/>
            <person name="van Lin L.H."/>
            <person name="Janse C.J."/>
            <person name="Waters A.P."/>
            <person name="Smith H.O."/>
            <person name="White O.R."/>
            <person name="Salzberg S.L."/>
            <person name="Venter J.C."/>
            <person name="Fraser C.M."/>
            <person name="Hoffman S.L."/>
            <person name="Gardner M.J."/>
            <person name="Carucci D.J."/>
        </authorList>
    </citation>
    <scope>NUCLEOTIDE SEQUENCE [LARGE SCALE GENOMIC DNA]</scope>
    <source>
        <strain evidence="1 2">17XNL</strain>
    </source>
</reference>